<comment type="caution">
    <text evidence="2">The sequence shown here is derived from an EMBL/GenBank/DDBJ whole genome shotgun (WGS) entry which is preliminary data.</text>
</comment>
<sequence>MTRDLAGTIMVITGASSGVGQAAAVALASRGAEVAVVGRNPERTRAVAAQVGGTAFLADFTRLDEVRALADALLARYDRIDVLANNAGGFFSRRSTTVDGFDTAQQSNYLASFLLTRLLLDRLQASDARVITTSSNATLWAKLDLNDLQFANERWLGGWRAYANTKLENILFAKELGRRTGLQSYSYHPGEVRSGFSAGLPLMRFGEAVAGRFFFSTPEQGAEGLIFLAGSEHVDAANGTYFSRLTPNGRANKMADDPRVPRDLWERTERLLGLSSS</sequence>
<evidence type="ECO:0000313" key="3">
    <source>
        <dbReference type="Proteomes" id="UP000636458"/>
    </source>
</evidence>
<dbReference type="Proteomes" id="UP000636458">
    <property type="component" value="Unassembled WGS sequence"/>
</dbReference>
<dbReference type="PANTHER" id="PTHR43157:SF31">
    <property type="entry name" value="PHOSPHATIDYLINOSITOL-GLYCAN BIOSYNTHESIS CLASS F PROTEIN"/>
    <property type="match status" value="1"/>
</dbReference>
<organism evidence="2 3">
    <name type="scientific">Lacisediminihabitans changchengi</name>
    <dbReference type="NCBI Taxonomy" id="2787634"/>
    <lineage>
        <taxon>Bacteria</taxon>
        <taxon>Bacillati</taxon>
        <taxon>Actinomycetota</taxon>
        <taxon>Actinomycetes</taxon>
        <taxon>Micrococcales</taxon>
        <taxon>Microbacteriaceae</taxon>
        <taxon>Lacisediminihabitans</taxon>
    </lineage>
</organism>
<dbReference type="PANTHER" id="PTHR43157">
    <property type="entry name" value="PHOSPHATIDYLINOSITOL-GLYCAN BIOSYNTHESIS CLASS F PROTEIN-RELATED"/>
    <property type="match status" value="1"/>
</dbReference>
<dbReference type="EMBL" id="JAEPES010000002">
    <property type="protein sequence ID" value="MBK4347460.1"/>
    <property type="molecule type" value="Genomic_DNA"/>
</dbReference>
<dbReference type="SUPFAM" id="SSF51735">
    <property type="entry name" value="NAD(P)-binding Rossmann-fold domains"/>
    <property type="match status" value="1"/>
</dbReference>
<protein>
    <submittedName>
        <fullName evidence="2">SDR family NAD(P)-dependent oxidoreductase</fullName>
    </submittedName>
</protein>
<keyword evidence="3" id="KW-1185">Reference proteome</keyword>
<proteinExistence type="predicted"/>
<dbReference type="Gene3D" id="3.40.50.720">
    <property type="entry name" value="NAD(P)-binding Rossmann-like Domain"/>
    <property type="match status" value="1"/>
</dbReference>
<dbReference type="AlphaFoldDB" id="A0A934W4G2"/>
<keyword evidence="1" id="KW-0560">Oxidoreductase</keyword>
<dbReference type="RefSeq" id="WP_200555808.1">
    <property type="nucleotide sequence ID" value="NZ_JAEPES010000002.1"/>
</dbReference>
<evidence type="ECO:0000256" key="1">
    <source>
        <dbReference type="ARBA" id="ARBA00023002"/>
    </source>
</evidence>
<name>A0A934W4G2_9MICO</name>
<dbReference type="PRINTS" id="PR00081">
    <property type="entry name" value="GDHRDH"/>
</dbReference>
<reference evidence="2" key="1">
    <citation type="submission" date="2021-01" db="EMBL/GenBank/DDBJ databases">
        <title>Lacisediminihabitans sp. nov. strain G11-30, isolated from Antarctic Soil.</title>
        <authorList>
            <person name="Li J."/>
        </authorList>
    </citation>
    <scope>NUCLEOTIDE SEQUENCE</scope>
    <source>
        <strain evidence="2">G11-30</strain>
    </source>
</reference>
<gene>
    <name evidence="2" type="ORF">IV501_07430</name>
</gene>
<dbReference type="InterPro" id="IPR036291">
    <property type="entry name" value="NAD(P)-bd_dom_sf"/>
</dbReference>
<evidence type="ECO:0000313" key="2">
    <source>
        <dbReference type="EMBL" id="MBK4347460.1"/>
    </source>
</evidence>
<dbReference type="Pfam" id="PF00106">
    <property type="entry name" value="adh_short"/>
    <property type="match status" value="1"/>
</dbReference>
<accession>A0A934W4G2</accession>
<dbReference type="InterPro" id="IPR002347">
    <property type="entry name" value="SDR_fam"/>
</dbReference>
<dbReference type="GO" id="GO:0016491">
    <property type="term" value="F:oxidoreductase activity"/>
    <property type="evidence" value="ECO:0007669"/>
    <property type="project" value="UniProtKB-KW"/>
</dbReference>